<comment type="caution">
    <text evidence="1">The sequence shown here is derived from an EMBL/GenBank/DDBJ whole genome shotgun (WGS) entry which is preliminary data.</text>
</comment>
<organism evidence="1 2">
    <name type="scientific">Paenibacillus wenxiniae</name>
    <dbReference type="NCBI Taxonomy" id="1636843"/>
    <lineage>
        <taxon>Bacteria</taxon>
        <taxon>Bacillati</taxon>
        <taxon>Bacillota</taxon>
        <taxon>Bacilli</taxon>
        <taxon>Bacillales</taxon>
        <taxon>Paenibacillaceae</taxon>
        <taxon>Paenibacillus</taxon>
    </lineage>
</organism>
<dbReference type="EMBL" id="JBHUEH010000016">
    <property type="protein sequence ID" value="MFD1886504.1"/>
    <property type="molecule type" value="Genomic_DNA"/>
</dbReference>
<dbReference type="RefSeq" id="WP_347325494.1">
    <property type="nucleotide sequence ID" value="NZ_JBCGUH010000006.1"/>
</dbReference>
<sequence>MFEIIQSLLLHNSNKIIPEPFAYEKYLIAEVAVQHPDGYVTQIAIQIIQG</sequence>
<keyword evidence="2" id="KW-1185">Reference proteome</keyword>
<gene>
    <name evidence="1" type="ORF">ACFSC9_13330</name>
</gene>
<dbReference type="Proteomes" id="UP001597233">
    <property type="component" value="Unassembled WGS sequence"/>
</dbReference>
<reference evidence="2" key="1">
    <citation type="journal article" date="2019" name="Int. J. Syst. Evol. Microbiol.">
        <title>The Global Catalogue of Microorganisms (GCM) 10K type strain sequencing project: providing services to taxonomists for standard genome sequencing and annotation.</title>
        <authorList>
            <consortium name="The Broad Institute Genomics Platform"/>
            <consortium name="The Broad Institute Genome Sequencing Center for Infectious Disease"/>
            <person name="Wu L."/>
            <person name="Ma J."/>
        </authorList>
    </citation>
    <scope>NUCLEOTIDE SEQUENCE [LARGE SCALE GENOMIC DNA]</scope>
    <source>
        <strain evidence="2">CCUG 54950</strain>
    </source>
</reference>
<evidence type="ECO:0000313" key="1">
    <source>
        <dbReference type="EMBL" id="MFD1886504.1"/>
    </source>
</evidence>
<evidence type="ECO:0000313" key="2">
    <source>
        <dbReference type="Proteomes" id="UP001597233"/>
    </source>
</evidence>
<protein>
    <submittedName>
        <fullName evidence="1">Uncharacterized protein</fullName>
    </submittedName>
</protein>
<proteinExistence type="predicted"/>
<accession>A0ABW4RLG5</accession>
<name>A0ABW4RLG5_9BACL</name>